<gene>
    <name evidence="2" type="ORF">TVY486_0403200</name>
</gene>
<dbReference type="AlphaFoldDB" id="G0TUL9"/>
<feature type="non-terminal residue" evidence="2">
    <location>
        <position position="213"/>
    </location>
</feature>
<protein>
    <submittedName>
        <fullName evidence="2">Putative tuzin</fullName>
    </submittedName>
</protein>
<feature type="compositionally biased region" description="Low complexity" evidence="1">
    <location>
        <begin position="150"/>
        <end position="161"/>
    </location>
</feature>
<feature type="region of interest" description="Disordered" evidence="1">
    <location>
        <begin position="142"/>
        <end position="182"/>
    </location>
</feature>
<proteinExistence type="predicted"/>
<feature type="compositionally biased region" description="Low complexity" evidence="1">
    <location>
        <begin position="17"/>
        <end position="27"/>
    </location>
</feature>
<dbReference type="PANTHER" id="PTHR34157">
    <property type="entry name" value="TUZIN"/>
    <property type="match status" value="1"/>
</dbReference>
<feature type="region of interest" description="Disordered" evidence="1">
    <location>
        <begin position="17"/>
        <end position="49"/>
    </location>
</feature>
<evidence type="ECO:0000313" key="2">
    <source>
        <dbReference type="EMBL" id="CCC47654.1"/>
    </source>
</evidence>
<name>G0TUL9_TRYVY</name>
<evidence type="ECO:0000256" key="1">
    <source>
        <dbReference type="SAM" id="MobiDB-lite"/>
    </source>
</evidence>
<organism evidence="2">
    <name type="scientific">Trypanosoma vivax (strain Y486)</name>
    <dbReference type="NCBI Taxonomy" id="1055687"/>
    <lineage>
        <taxon>Eukaryota</taxon>
        <taxon>Discoba</taxon>
        <taxon>Euglenozoa</taxon>
        <taxon>Kinetoplastea</taxon>
        <taxon>Metakinetoplastina</taxon>
        <taxon>Trypanosomatida</taxon>
        <taxon>Trypanosomatidae</taxon>
        <taxon>Trypanosoma</taxon>
        <taxon>Duttonella</taxon>
    </lineage>
</organism>
<dbReference type="VEuPathDB" id="TriTrypDB:TvY486_0403200"/>
<accession>G0TUL9</accession>
<sequence length="213" mass="21160">MWRRTRLVRSVPLVSTLSSSSSSNSFSKGVTPNPTSSSSSGAALGESCKSNGSSQMSLQGLSVAAYFSGSATASTDEPIAVGHITAQISESVYAVFFKEIALSPVIEVGSRVYVTYRQGTHAVTEPGRIIELGQPNVQASAMPVHPATEGSPGLGPSSCSSVEHGGGGKQAPTSGGDAGSGVGAGGVAIPPCSTGTDTVIGGLVAKVNGNGTF</sequence>
<reference evidence="2" key="1">
    <citation type="journal article" date="2012" name="Proc. Natl. Acad. Sci. U.S.A.">
        <title>Antigenic diversity is generated by distinct evolutionary mechanisms in African trypanosome species.</title>
        <authorList>
            <person name="Jackson A.P."/>
            <person name="Berry A."/>
            <person name="Aslett M."/>
            <person name="Allison H.C."/>
            <person name="Burton P."/>
            <person name="Vavrova-Anderson J."/>
            <person name="Brown R."/>
            <person name="Browne H."/>
            <person name="Corton N."/>
            <person name="Hauser H."/>
            <person name="Gamble J."/>
            <person name="Gilderthorp R."/>
            <person name="Marcello L."/>
            <person name="McQuillan J."/>
            <person name="Otto T.D."/>
            <person name="Quail M.A."/>
            <person name="Sanders M.J."/>
            <person name="van Tonder A."/>
            <person name="Ginger M.L."/>
            <person name="Field M.C."/>
            <person name="Barry J.D."/>
            <person name="Hertz-Fowler C."/>
            <person name="Berriman M."/>
        </authorList>
    </citation>
    <scope>NUCLEOTIDE SEQUENCE</scope>
    <source>
        <strain evidence="2">Y486</strain>
    </source>
</reference>
<dbReference type="EMBL" id="HE573020">
    <property type="protein sequence ID" value="CCC47654.1"/>
    <property type="molecule type" value="Genomic_DNA"/>
</dbReference>
<dbReference type="PANTHER" id="PTHR34157:SF2">
    <property type="entry name" value="TUZIN"/>
    <property type="match status" value="1"/>
</dbReference>